<dbReference type="Proteomes" id="UP000823633">
    <property type="component" value="Unassembled WGS sequence"/>
</dbReference>
<dbReference type="EMBL" id="JADIMU010000016">
    <property type="protein sequence ID" value="MBO8442563.1"/>
    <property type="molecule type" value="Genomic_DNA"/>
</dbReference>
<dbReference type="InterPro" id="IPR046598">
    <property type="entry name" value="DUF6657"/>
</dbReference>
<protein>
    <submittedName>
        <fullName evidence="2">Uncharacterized protein</fullName>
    </submittedName>
</protein>
<evidence type="ECO:0000313" key="3">
    <source>
        <dbReference type="Proteomes" id="UP000823633"/>
    </source>
</evidence>
<dbReference type="SUPFAM" id="SSF58113">
    <property type="entry name" value="Apolipoprotein A-I"/>
    <property type="match status" value="1"/>
</dbReference>
<dbReference type="AlphaFoldDB" id="A0A9D9HAB8"/>
<feature type="coiled-coil region" evidence="1">
    <location>
        <begin position="166"/>
        <end position="193"/>
    </location>
</feature>
<comment type="caution">
    <text evidence="2">The sequence shown here is derived from an EMBL/GenBank/DDBJ whole genome shotgun (WGS) entry which is preliminary data.</text>
</comment>
<dbReference type="Pfam" id="PF20362">
    <property type="entry name" value="DUF6657"/>
    <property type="match status" value="1"/>
</dbReference>
<evidence type="ECO:0000256" key="1">
    <source>
        <dbReference type="SAM" id="Coils"/>
    </source>
</evidence>
<name>A0A9D9HAB8_9SPIR</name>
<organism evidence="2 3">
    <name type="scientific">Candidatus Aphodenecus pullistercoris</name>
    <dbReference type="NCBI Taxonomy" id="2840669"/>
    <lineage>
        <taxon>Bacteria</taxon>
        <taxon>Pseudomonadati</taxon>
        <taxon>Spirochaetota</taxon>
        <taxon>Spirochaetia</taxon>
        <taxon>Spirochaetales</taxon>
        <taxon>Candidatus Aphodenecus</taxon>
    </lineage>
</organism>
<reference evidence="2" key="1">
    <citation type="submission" date="2020-10" db="EMBL/GenBank/DDBJ databases">
        <authorList>
            <person name="Gilroy R."/>
        </authorList>
    </citation>
    <scope>NUCLEOTIDE SEQUENCE</scope>
    <source>
        <strain evidence="2">11167</strain>
    </source>
</reference>
<proteinExistence type="predicted"/>
<keyword evidence="1" id="KW-0175">Coiled coil</keyword>
<accession>A0A9D9HAB8</accession>
<reference evidence="2" key="2">
    <citation type="journal article" date="2021" name="PeerJ">
        <title>Extensive microbial diversity within the chicken gut microbiome revealed by metagenomics and culture.</title>
        <authorList>
            <person name="Gilroy R."/>
            <person name="Ravi A."/>
            <person name="Getino M."/>
            <person name="Pursley I."/>
            <person name="Horton D.L."/>
            <person name="Alikhan N.F."/>
            <person name="Baker D."/>
            <person name="Gharbi K."/>
            <person name="Hall N."/>
            <person name="Watson M."/>
            <person name="Adriaenssens E.M."/>
            <person name="Foster-Nyarko E."/>
            <person name="Jarju S."/>
            <person name="Secka A."/>
            <person name="Antonio M."/>
            <person name="Oren A."/>
            <person name="Chaudhuri R.R."/>
            <person name="La Ragione R."/>
            <person name="Hildebrand F."/>
            <person name="Pallen M.J."/>
        </authorList>
    </citation>
    <scope>NUCLEOTIDE SEQUENCE</scope>
    <source>
        <strain evidence="2">11167</strain>
    </source>
</reference>
<gene>
    <name evidence="2" type="ORF">IAC42_02220</name>
</gene>
<evidence type="ECO:0000313" key="2">
    <source>
        <dbReference type="EMBL" id="MBO8442563.1"/>
    </source>
</evidence>
<sequence>MSRIKSAWEIALERTQDIEVDKDRLAKEEMTRRARALAGSYLNYDEGVDEESVAKDWEGIRDKEGAREGLRMALLQNLTLPGESVLNDRYERLSFLAGLLSGGNGDVAALMGQITAFLKQYPQHQQQLLEQLKAHFRPMLEEKEAKLSEQYGQPVHIAPESDKDFMKLAQQQLEALRKQYSDSLDQAKAQLERLI</sequence>